<dbReference type="SUPFAM" id="SSF51735">
    <property type="entry name" value="NAD(P)-binding Rossmann-fold domains"/>
    <property type="match status" value="1"/>
</dbReference>
<dbReference type="Pfam" id="PF01210">
    <property type="entry name" value="NAD_Gly3P_dh_N"/>
    <property type="match status" value="1"/>
</dbReference>
<feature type="binding site" evidence="9">
    <location>
        <position position="298"/>
    </location>
    <ligand>
        <name>NADPH</name>
        <dbReference type="ChEBI" id="CHEBI:57783"/>
    </ligand>
</feature>
<name>A0A4D7K690_9BACT</name>
<accession>A0A4D7K690</accession>
<dbReference type="NCBIfam" id="NF000940">
    <property type="entry name" value="PRK00094.1-2"/>
    <property type="match status" value="1"/>
</dbReference>
<dbReference type="PANTHER" id="PTHR11728:SF1">
    <property type="entry name" value="GLYCEROL-3-PHOSPHATE DEHYDROGENASE [NAD(+)] 2, CHLOROPLASTIC"/>
    <property type="match status" value="1"/>
</dbReference>
<reference evidence="17 18" key="1">
    <citation type="submission" date="2018-04" db="EMBL/GenBank/DDBJ databases">
        <title>Complete genome uncultured novel isolate.</title>
        <authorList>
            <person name="Merlino G."/>
        </authorList>
    </citation>
    <scope>NUCLEOTIDE SEQUENCE [LARGE SCALE GENOMIC DNA]</scope>
    <source>
        <strain evidence="18">R1DC9</strain>
    </source>
</reference>
<dbReference type="GO" id="GO:0006650">
    <property type="term" value="P:glycerophospholipid metabolic process"/>
    <property type="evidence" value="ECO:0007669"/>
    <property type="project" value="UniProtKB-UniRule"/>
</dbReference>
<evidence type="ECO:0000256" key="5">
    <source>
        <dbReference type="ARBA" id="ARBA00023027"/>
    </source>
</evidence>
<feature type="binding site" evidence="9">
    <location>
        <position position="157"/>
    </location>
    <ligand>
        <name>NADPH</name>
        <dbReference type="ChEBI" id="CHEBI:57783"/>
    </ligand>
</feature>
<dbReference type="RefSeq" id="WP_137091886.1">
    <property type="nucleotide sequence ID" value="NZ_CP028923.1"/>
</dbReference>
<dbReference type="InterPro" id="IPR011128">
    <property type="entry name" value="G3P_DH_NAD-dep_N"/>
</dbReference>
<dbReference type="GO" id="GO:0005975">
    <property type="term" value="P:carbohydrate metabolic process"/>
    <property type="evidence" value="ECO:0007669"/>
    <property type="project" value="InterPro"/>
</dbReference>
<dbReference type="NCBIfam" id="NF000942">
    <property type="entry name" value="PRK00094.1-4"/>
    <property type="match status" value="1"/>
</dbReference>
<keyword evidence="9" id="KW-0547">Nucleotide-binding</keyword>
<dbReference type="PIRSF" id="PIRSF000114">
    <property type="entry name" value="Glycerol-3-P_dh"/>
    <property type="match status" value="1"/>
</dbReference>
<dbReference type="GO" id="GO:0005829">
    <property type="term" value="C:cytosol"/>
    <property type="evidence" value="ECO:0007669"/>
    <property type="project" value="TreeGrafter"/>
</dbReference>
<protein>
    <recommendedName>
        <fullName evidence="9">Glycerol-3-phosphate dehydrogenase [NAD(P)+]</fullName>
        <ecNumber evidence="9">1.1.1.94</ecNumber>
    </recommendedName>
    <alternativeName>
        <fullName evidence="9">NAD(P)(+)-dependent glycerol-3-phosphate dehydrogenase</fullName>
    </alternativeName>
    <alternativeName>
        <fullName evidence="9">NAD(P)H-dependent dihydroxyacetone-phosphate reductase</fullName>
    </alternativeName>
</protein>
<feature type="binding site" evidence="12">
    <location>
        <begin position="17"/>
        <end position="22"/>
    </location>
    <ligand>
        <name>NAD(+)</name>
        <dbReference type="ChEBI" id="CHEBI:57540"/>
    </ligand>
</feature>
<gene>
    <name evidence="9" type="primary">gpsA</name>
    <name evidence="17" type="ORF">DCC35_16885</name>
</gene>
<dbReference type="InterPro" id="IPR006168">
    <property type="entry name" value="G3P_DH_NAD-dep"/>
</dbReference>
<evidence type="ECO:0000313" key="17">
    <source>
        <dbReference type="EMBL" id="QCK16294.1"/>
    </source>
</evidence>
<dbReference type="InterPro" id="IPR036291">
    <property type="entry name" value="NAD(P)-bd_dom_sf"/>
</dbReference>
<dbReference type="GO" id="GO:0008654">
    <property type="term" value="P:phospholipid biosynthetic process"/>
    <property type="evidence" value="ECO:0007669"/>
    <property type="project" value="UniProtKB-KW"/>
</dbReference>
<dbReference type="OrthoDB" id="9812273at2"/>
<feature type="binding site" evidence="9">
    <location>
        <position position="273"/>
    </location>
    <ligand>
        <name>sn-glycerol 3-phosphate</name>
        <dbReference type="ChEBI" id="CHEBI:57597"/>
    </ligand>
</feature>
<evidence type="ECO:0000256" key="10">
    <source>
        <dbReference type="PIRSR" id="PIRSR000114-1"/>
    </source>
</evidence>
<keyword evidence="2 9" id="KW-0444">Lipid biosynthesis</keyword>
<feature type="active site" description="Proton acceptor" evidence="9 10">
    <location>
        <position position="208"/>
    </location>
</feature>
<dbReference type="GO" id="GO:0141152">
    <property type="term" value="F:glycerol-3-phosphate dehydrogenase (NAD+) activity"/>
    <property type="evidence" value="ECO:0007669"/>
    <property type="project" value="RHEA"/>
</dbReference>
<feature type="binding site" evidence="9">
    <location>
        <position position="296"/>
    </location>
    <ligand>
        <name>NADPH</name>
        <dbReference type="ChEBI" id="CHEBI:57783"/>
    </ligand>
</feature>
<dbReference type="HAMAP" id="MF_00394">
    <property type="entry name" value="NAD_Glyc3P_dehydrog"/>
    <property type="match status" value="1"/>
</dbReference>
<evidence type="ECO:0000256" key="2">
    <source>
        <dbReference type="ARBA" id="ARBA00022516"/>
    </source>
</evidence>
<feature type="binding site" evidence="9">
    <location>
        <position position="41"/>
    </location>
    <ligand>
        <name>NADPH</name>
        <dbReference type="ChEBI" id="CHEBI:57783"/>
    </ligand>
</feature>
<dbReference type="Gene3D" id="3.40.50.720">
    <property type="entry name" value="NAD(P)-binding Rossmann-like Domain"/>
    <property type="match status" value="1"/>
</dbReference>
<dbReference type="EC" id="1.1.1.94" evidence="9"/>
<evidence type="ECO:0000256" key="14">
    <source>
        <dbReference type="RuleBase" id="RU000439"/>
    </source>
</evidence>
<comment type="caution">
    <text evidence="9">Lacks conserved residue(s) required for the propagation of feature annotation.</text>
</comment>
<evidence type="ECO:0000256" key="13">
    <source>
        <dbReference type="RuleBase" id="RU000437"/>
    </source>
</evidence>
<feature type="binding site" evidence="9">
    <location>
        <position position="272"/>
    </location>
    <ligand>
        <name>NADPH</name>
        <dbReference type="ChEBI" id="CHEBI:57783"/>
    </ligand>
</feature>
<organism evidence="17 18">
    <name type="scientific">Mangrovivirga cuniculi</name>
    <dbReference type="NCBI Taxonomy" id="2715131"/>
    <lineage>
        <taxon>Bacteria</taxon>
        <taxon>Pseudomonadati</taxon>
        <taxon>Bacteroidota</taxon>
        <taxon>Cytophagia</taxon>
        <taxon>Cytophagales</taxon>
        <taxon>Mangrovivirgaceae</taxon>
        <taxon>Mangrovivirga</taxon>
    </lineage>
</organism>
<evidence type="ECO:0000256" key="4">
    <source>
        <dbReference type="ARBA" id="ARBA00023002"/>
    </source>
</evidence>
<feature type="binding site" evidence="9">
    <location>
        <position position="110"/>
    </location>
    <ligand>
        <name>sn-glycerol 3-phosphate</name>
        <dbReference type="ChEBI" id="CHEBI:57597"/>
    </ligand>
</feature>
<dbReference type="AlphaFoldDB" id="A0A4D7K690"/>
<dbReference type="FunFam" id="1.10.1040.10:FF:000001">
    <property type="entry name" value="Glycerol-3-phosphate dehydrogenase [NAD(P)+]"/>
    <property type="match status" value="1"/>
</dbReference>
<keyword evidence="4 9" id="KW-0560">Oxidoreductase</keyword>
<evidence type="ECO:0000256" key="9">
    <source>
        <dbReference type="HAMAP-Rule" id="MF_00394"/>
    </source>
</evidence>
<comment type="catalytic activity">
    <reaction evidence="9">
        <text>sn-glycerol 3-phosphate + NAD(+) = dihydroxyacetone phosphate + NADH + H(+)</text>
        <dbReference type="Rhea" id="RHEA:11092"/>
        <dbReference type="ChEBI" id="CHEBI:15378"/>
        <dbReference type="ChEBI" id="CHEBI:57540"/>
        <dbReference type="ChEBI" id="CHEBI:57597"/>
        <dbReference type="ChEBI" id="CHEBI:57642"/>
        <dbReference type="ChEBI" id="CHEBI:57945"/>
        <dbReference type="EC" id="1.1.1.94"/>
    </reaction>
</comment>
<dbReference type="SUPFAM" id="SSF48179">
    <property type="entry name" value="6-phosphogluconate dehydrogenase C-terminal domain-like"/>
    <property type="match status" value="1"/>
</dbReference>
<keyword evidence="9" id="KW-0963">Cytoplasm</keyword>
<evidence type="ECO:0000256" key="3">
    <source>
        <dbReference type="ARBA" id="ARBA00022857"/>
    </source>
</evidence>
<feature type="domain" description="Glycerol-3-phosphate dehydrogenase NAD-dependent C-terminal" evidence="16">
    <location>
        <begin position="197"/>
        <end position="337"/>
    </location>
</feature>
<dbReference type="InterPro" id="IPR006109">
    <property type="entry name" value="G3P_DH_NAD-dep_C"/>
</dbReference>
<dbReference type="InterPro" id="IPR008927">
    <property type="entry name" value="6-PGluconate_DH-like_C_sf"/>
</dbReference>
<feature type="binding site" evidence="11">
    <location>
        <position position="110"/>
    </location>
    <ligand>
        <name>substrate</name>
    </ligand>
</feature>
<feature type="binding site" evidence="9">
    <location>
        <position position="153"/>
    </location>
    <ligand>
        <name>sn-glycerol 3-phosphate</name>
        <dbReference type="ChEBI" id="CHEBI:57597"/>
    </ligand>
</feature>
<evidence type="ECO:0000259" key="16">
    <source>
        <dbReference type="Pfam" id="PF07479"/>
    </source>
</evidence>
<dbReference type="PANTHER" id="PTHR11728">
    <property type="entry name" value="GLYCEROL-3-PHOSPHATE DEHYDROGENASE"/>
    <property type="match status" value="1"/>
</dbReference>
<keyword evidence="18" id="KW-1185">Reference proteome</keyword>
<feature type="binding site" evidence="12">
    <location>
        <position position="272"/>
    </location>
    <ligand>
        <name>NAD(+)</name>
        <dbReference type="ChEBI" id="CHEBI:57540"/>
    </ligand>
</feature>
<evidence type="ECO:0000256" key="6">
    <source>
        <dbReference type="ARBA" id="ARBA00023098"/>
    </source>
</evidence>
<evidence type="ECO:0000256" key="11">
    <source>
        <dbReference type="PIRSR" id="PIRSR000114-2"/>
    </source>
</evidence>
<dbReference type="UniPathway" id="UPA00940"/>
<dbReference type="InterPro" id="IPR013328">
    <property type="entry name" value="6PGD_dom2"/>
</dbReference>
<comment type="catalytic activity">
    <reaction evidence="9 14">
        <text>sn-glycerol 3-phosphate + NADP(+) = dihydroxyacetone phosphate + NADPH + H(+)</text>
        <dbReference type="Rhea" id="RHEA:11096"/>
        <dbReference type="ChEBI" id="CHEBI:15378"/>
        <dbReference type="ChEBI" id="CHEBI:57597"/>
        <dbReference type="ChEBI" id="CHEBI:57642"/>
        <dbReference type="ChEBI" id="CHEBI:57783"/>
        <dbReference type="ChEBI" id="CHEBI:58349"/>
        <dbReference type="EC" id="1.1.1.94"/>
    </reaction>
</comment>
<keyword evidence="8 9" id="KW-1208">Phospholipid metabolism</keyword>
<comment type="similarity">
    <text evidence="1 9 13">Belongs to the NAD-dependent glycerol-3-phosphate dehydrogenase family.</text>
</comment>
<evidence type="ECO:0000256" key="1">
    <source>
        <dbReference type="ARBA" id="ARBA00011009"/>
    </source>
</evidence>
<dbReference type="PRINTS" id="PR00077">
    <property type="entry name" value="GPDHDRGNASE"/>
</dbReference>
<evidence type="ECO:0000313" key="18">
    <source>
        <dbReference type="Proteomes" id="UP000298616"/>
    </source>
</evidence>
<feature type="binding site" evidence="9">
    <location>
        <position position="110"/>
    </location>
    <ligand>
        <name>NADPH</name>
        <dbReference type="ChEBI" id="CHEBI:57783"/>
    </ligand>
</feature>
<keyword evidence="5 9" id="KW-0520">NAD</keyword>
<feature type="domain" description="Glycerol-3-phosphate dehydrogenase NAD-dependent N-terminal" evidence="15">
    <location>
        <begin position="13"/>
        <end position="173"/>
    </location>
</feature>
<evidence type="ECO:0000259" key="15">
    <source>
        <dbReference type="Pfam" id="PF01210"/>
    </source>
</evidence>
<feature type="binding site" evidence="11">
    <location>
        <begin position="272"/>
        <end position="273"/>
    </location>
    <ligand>
        <name>substrate</name>
    </ligand>
</feature>
<evidence type="ECO:0000256" key="7">
    <source>
        <dbReference type="ARBA" id="ARBA00023209"/>
    </source>
</evidence>
<keyword evidence="3 9" id="KW-0521">NADP</keyword>
<feature type="binding site" evidence="9">
    <location>
        <position position="271"/>
    </location>
    <ligand>
        <name>sn-glycerol 3-phosphate</name>
        <dbReference type="ChEBI" id="CHEBI:57597"/>
    </ligand>
</feature>
<feature type="binding site" evidence="9">
    <location>
        <position position="208"/>
    </location>
    <ligand>
        <name>sn-glycerol 3-phosphate</name>
        <dbReference type="ChEBI" id="CHEBI:57597"/>
    </ligand>
</feature>
<comment type="pathway">
    <text evidence="9">Membrane lipid metabolism; glycerophospholipid metabolism.</text>
</comment>
<keyword evidence="7 9" id="KW-0594">Phospholipid biosynthesis</keyword>
<evidence type="ECO:0000256" key="8">
    <source>
        <dbReference type="ARBA" id="ARBA00023264"/>
    </source>
</evidence>
<dbReference type="KEGG" id="fpf:DCC35_16885"/>
<dbReference type="EMBL" id="CP028923">
    <property type="protein sequence ID" value="QCK16294.1"/>
    <property type="molecule type" value="Genomic_DNA"/>
</dbReference>
<dbReference type="GO" id="GO:0051287">
    <property type="term" value="F:NAD binding"/>
    <property type="evidence" value="ECO:0007669"/>
    <property type="project" value="InterPro"/>
</dbReference>
<feature type="binding site" evidence="12">
    <location>
        <position position="157"/>
    </location>
    <ligand>
        <name>NAD(+)</name>
        <dbReference type="ChEBI" id="CHEBI:57540"/>
    </ligand>
</feature>
<dbReference type="GO" id="GO:0046168">
    <property type="term" value="P:glycerol-3-phosphate catabolic process"/>
    <property type="evidence" value="ECO:0007669"/>
    <property type="project" value="InterPro"/>
</dbReference>
<comment type="function">
    <text evidence="9">Catalyzes the reduction of the glycolytic intermediate dihydroxyacetone phosphate (DHAP) to sn-glycerol 3-phosphate (G3P), the key precursor for phospholipid synthesis.</text>
</comment>
<dbReference type="GO" id="GO:0046167">
    <property type="term" value="P:glycerol-3-phosphate biosynthetic process"/>
    <property type="evidence" value="ECO:0007669"/>
    <property type="project" value="UniProtKB-UniRule"/>
</dbReference>
<feature type="binding site" evidence="9">
    <location>
        <position position="20"/>
    </location>
    <ligand>
        <name>NADPH</name>
        <dbReference type="ChEBI" id="CHEBI:57783"/>
    </ligand>
</feature>
<feature type="binding site" evidence="9">
    <location>
        <position position="40"/>
    </location>
    <ligand>
        <name>NADPH</name>
        <dbReference type="ChEBI" id="CHEBI:57783"/>
    </ligand>
</feature>
<dbReference type="Proteomes" id="UP000298616">
    <property type="component" value="Chromosome"/>
</dbReference>
<evidence type="ECO:0000256" key="12">
    <source>
        <dbReference type="PIRSR" id="PIRSR000114-3"/>
    </source>
</evidence>
<comment type="subcellular location">
    <subcellularLocation>
        <location evidence="9">Cytoplasm</location>
    </subcellularLocation>
</comment>
<proteinExistence type="inferred from homology"/>
<keyword evidence="6 9" id="KW-0443">Lipid metabolism</keyword>
<feature type="binding site" evidence="9">
    <location>
        <position position="21"/>
    </location>
    <ligand>
        <name>NADPH</name>
        <dbReference type="ChEBI" id="CHEBI:57783"/>
    </ligand>
</feature>
<dbReference type="GO" id="GO:0141153">
    <property type="term" value="F:glycerol-3-phosphate dehydrogenase (NADP+) activity"/>
    <property type="evidence" value="ECO:0007669"/>
    <property type="project" value="RHEA"/>
</dbReference>
<dbReference type="Pfam" id="PF07479">
    <property type="entry name" value="NAD_Gly3P_dh_C"/>
    <property type="match status" value="1"/>
</dbReference>
<feature type="binding site" evidence="9">
    <location>
        <position position="261"/>
    </location>
    <ligand>
        <name>sn-glycerol 3-phosphate</name>
        <dbReference type="ChEBI" id="CHEBI:57597"/>
    </ligand>
</feature>
<dbReference type="Gene3D" id="1.10.1040.10">
    <property type="entry name" value="N-(1-d-carboxylethyl)-l-norvaline Dehydrogenase, domain 2"/>
    <property type="match status" value="1"/>
</dbReference>
<feature type="binding site" evidence="9">
    <location>
        <position position="272"/>
    </location>
    <ligand>
        <name>sn-glycerol 3-phosphate</name>
        <dbReference type="ChEBI" id="CHEBI:57597"/>
    </ligand>
</feature>
<sequence length="359" mass="39283">MDSKISNNDIQPVAVLGAGSFGTAVANLLAVNSPVYLYARKPEVVEEMKSSREHNGVRLHERITPTNDLQMVVEQCTTLFPVVPSSGFRDLIHKIAPMLHPYHVLIHGTKGLDVQLESDIPFEEQRITKKQVKTMSEVIRDETVVVRVGALAGPNLATELAQGYPAATVVASPFNEVIQEGIRLLKNDKFQVYGNRDIIGIELCGVLKNIIAIASGGIAGMGMGENSRGLLVSRGMMEMMHIGKFFGAEPEAFMGLAGIGDMVTTCYSTYSRNFTVGNRLAKGESLQDILNDMEEVAEGVNTIKIVKKLTESAGLRAPITENLYRVLFENQPVNEAIDTLMKYPFNIDVSMPDRISEAT</sequence>